<dbReference type="Proteomes" id="UP000308600">
    <property type="component" value="Unassembled WGS sequence"/>
</dbReference>
<keyword evidence="2" id="KW-1185">Reference proteome</keyword>
<organism evidence="1 2">
    <name type="scientific">Pluteus cervinus</name>
    <dbReference type="NCBI Taxonomy" id="181527"/>
    <lineage>
        <taxon>Eukaryota</taxon>
        <taxon>Fungi</taxon>
        <taxon>Dikarya</taxon>
        <taxon>Basidiomycota</taxon>
        <taxon>Agaricomycotina</taxon>
        <taxon>Agaricomycetes</taxon>
        <taxon>Agaricomycetidae</taxon>
        <taxon>Agaricales</taxon>
        <taxon>Pluteineae</taxon>
        <taxon>Pluteaceae</taxon>
        <taxon>Pluteus</taxon>
    </lineage>
</organism>
<protein>
    <submittedName>
        <fullName evidence="1">Uncharacterized protein</fullName>
    </submittedName>
</protein>
<sequence length="299" mass="33042">MSSPPSAHQHPQQYTTASPLPLDPALSTKTQADSSSTMVPTPASAQPPVEIDPYAFTPGNFARICAENARLEMKLNAKTMQYDDLKRINDELRGASMQPTSSTSTHIPTATSPPGTEGKLLPPDSPWIEDPILFAKLFPNSYGQEIPTFAHLKGIVQYWTAPLAGAPSPSNNLPREFKWIENDEGQPIAHAETRGVRKHLVKLLKNIESSLPGRLKLTWTENPDRLQTLIKNEMGMQHKELLYADSDWKVFNCVRDCYSNASRSIKSSRTGKQEENSSADATANTTGNIRKICTSLSWL</sequence>
<reference evidence="1 2" key="1">
    <citation type="journal article" date="2019" name="Nat. Ecol. Evol.">
        <title>Megaphylogeny resolves global patterns of mushroom evolution.</title>
        <authorList>
            <person name="Varga T."/>
            <person name="Krizsan K."/>
            <person name="Foldi C."/>
            <person name="Dima B."/>
            <person name="Sanchez-Garcia M."/>
            <person name="Sanchez-Ramirez S."/>
            <person name="Szollosi G.J."/>
            <person name="Szarkandi J.G."/>
            <person name="Papp V."/>
            <person name="Albert L."/>
            <person name="Andreopoulos W."/>
            <person name="Angelini C."/>
            <person name="Antonin V."/>
            <person name="Barry K.W."/>
            <person name="Bougher N.L."/>
            <person name="Buchanan P."/>
            <person name="Buyck B."/>
            <person name="Bense V."/>
            <person name="Catcheside P."/>
            <person name="Chovatia M."/>
            <person name="Cooper J."/>
            <person name="Damon W."/>
            <person name="Desjardin D."/>
            <person name="Finy P."/>
            <person name="Geml J."/>
            <person name="Haridas S."/>
            <person name="Hughes K."/>
            <person name="Justo A."/>
            <person name="Karasinski D."/>
            <person name="Kautmanova I."/>
            <person name="Kiss B."/>
            <person name="Kocsube S."/>
            <person name="Kotiranta H."/>
            <person name="LaButti K.M."/>
            <person name="Lechner B.E."/>
            <person name="Liimatainen K."/>
            <person name="Lipzen A."/>
            <person name="Lukacs Z."/>
            <person name="Mihaltcheva S."/>
            <person name="Morgado L.N."/>
            <person name="Niskanen T."/>
            <person name="Noordeloos M.E."/>
            <person name="Ohm R.A."/>
            <person name="Ortiz-Santana B."/>
            <person name="Ovrebo C."/>
            <person name="Racz N."/>
            <person name="Riley R."/>
            <person name="Savchenko A."/>
            <person name="Shiryaev A."/>
            <person name="Soop K."/>
            <person name="Spirin V."/>
            <person name="Szebenyi C."/>
            <person name="Tomsovsky M."/>
            <person name="Tulloss R.E."/>
            <person name="Uehling J."/>
            <person name="Grigoriev I.V."/>
            <person name="Vagvolgyi C."/>
            <person name="Papp T."/>
            <person name="Martin F.M."/>
            <person name="Miettinen O."/>
            <person name="Hibbett D.S."/>
            <person name="Nagy L.G."/>
        </authorList>
    </citation>
    <scope>NUCLEOTIDE SEQUENCE [LARGE SCALE GENOMIC DNA]</scope>
    <source>
        <strain evidence="1 2">NL-1719</strain>
    </source>
</reference>
<proteinExistence type="predicted"/>
<evidence type="ECO:0000313" key="1">
    <source>
        <dbReference type="EMBL" id="TFK59492.1"/>
    </source>
</evidence>
<gene>
    <name evidence="1" type="ORF">BDN72DRAFT_945450</name>
</gene>
<dbReference type="EMBL" id="ML208962">
    <property type="protein sequence ID" value="TFK59492.1"/>
    <property type="molecule type" value="Genomic_DNA"/>
</dbReference>
<accession>A0ACD3A1B2</accession>
<name>A0ACD3A1B2_9AGAR</name>
<evidence type="ECO:0000313" key="2">
    <source>
        <dbReference type="Proteomes" id="UP000308600"/>
    </source>
</evidence>